<name>A0A1T2CYB7_SOVGS</name>
<comment type="caution">
    <text evidence="2">The sequence shown here is derived from an EMBL/GenBank/DDBJ whole genome shotgun (WGS) entry which is preliminary data.</text>
</comment>
<dbReference type="AlphaFoldDB" id="A0A1T2CYB7"/>
<protein>
    <submittedName>
        <fullName evidence="2">Uncharacterized protein</fullName>
    </submittedName>
</protein>
<reference evidence="2 3" key="1">
    <citation type="submission" date="2016-11" db="EMBL/GenBank/DDBJ databases">
        <title>Mixed transmission modes and dynamic genome evolution in an obligate animal-bacterial symbiosis.</title>
        <authorList>
            <person name="Russell S.L."/>
            <person name="Corbett-Detig R.B."/>
            <person name="Cavanaugh C.M."/>
        </authorList>
    </citation>
    <scope>NUCLEOTIDE SEQUENCE [LARGE SCALE GENOMIC DNA]</scope>
    <source>
        <strain evidence="2">MA-KB16</strain>
    </source>
</reference>
<dbReference type="Proteomes" id="UP000190962">
    <property type="component" value="Unassembled WGS sequence"/>
</dbReference>
<gene>
    <name evidence="2" type="ORF">BOV88_07620</name>
</gene>
<feature type="region of interest" description="Disordered" evidence="1">
    <location>
        <begin position="1"/>
        <end position="20"/>
    </location>
</feature>
<accession>A0A1T2CYB7</accession>
<evidence type="ECO:0000313" key="3">
    <source>
        <dbReference type="Proteomes" id="UP000190962"/>
    </source>
</evidence>
<dbReference type="EMBL" id="MPNX01000009">
    <property type="protein sequence ID" value="OOY34970.1"/>
    <property type="molecule type" value="Genomic_DNA"/>
</dbReference>
<sequence>MPNKDRDKDESINDPFEQQLKGPCIQSPEEILLDELKAFDAGEFAQSFSGEKCEHLSFAEMDAELGSGHPEWGGLCVI</sequence>
<feature type="compositionally biased region" description="Basic and acidic residues" evidence="1">
    <location>
        <begin position="1"/>
        <end position="11"/>
    </location>
</feature>
<dbReference type="RefSeq" id="WP_078453506.1">
    <property type="nucleotide sequence ID" value="NZ_MPNX01000009.1"/>
</dbReference>
<proteinExistence type="predicted"/>
<organism evidence="2 3">
    <name type="scientific">Solemya velum gill symbiont</name>
    <dbReference type="NCBI Taxonomy" id="2340"/>
    <lineage>
        <taxon>Bacteria</taxon>
        <taxon>Pseudomonadati</taxon>
        <taxon>Pseudomonadota</taxon>
        <taxon>Gammaproteobacteria</taxon>
        <taxon>sulfur-oxidizing symbionts</taxon>
    </lineage>
</organism>
<evidence type="ECO:0000313" key="2">
    <source>
        <dbReference type="EMBL" id="OOY34970.1"/>
    </source>
</evidence>
<evidence type="ECO:0000256" key="1">
    <source>
        <dbReference type="SAM" id="MobiDB-lite"/>
    </source>
</evidence>